<evidence type="ECO:0008006" key="4">
    <source>
        <dbReference type="Google" id="ProtNLM"/>
    </source>
</evidence>
<sequence>MKLAYRLAYFSGGFLIGIALLFFILSGKKTSCAYGPESRTLKNIKLKQRDFSEQTLTVLRENRLDTAAVSKLLEDGDVLFSESNTELDSCKIYVIEGVISEKNLKITVQNCEEKATVLNAKVNKE</sequence>
<dbReference type="EMBL" id="LXIE01000001">
    <property type="protein sequence ID" value="OAD92346.1"/>
    <property type="molecule type" value="Genomic_DNA"/>
</dbReference>
<evidence type="ECO:0000313" key="3">
    <source>
        <dbReference type="Proteomes" id="UP000077552"/>
    </source>
</evidence>
<dbReference type="Proteomes" id="UP000077552">
    <property type="component" value="Unassembled WGS sequence"/>
</dbReference>
<gene>
    <name evidence="2" type="ORF">A7A78_00045</name>
</gene>
<keyword evidence="1" id="KW-1133">Transmembrane helix</keyword>
<organism evidence="2 3">
    <name type="scientific">Aequorivita soesokkakensis</name>
    <dbReference type="NCBI Taxonomy" id="1385699"/>
    <lineage>
        <taxon>Bacteria</taxon>
        <taxon>Pseudomonadati</taxon>
        <taxon>Bacteroidota</taxon>
        <taxon>Flavobacteriia</taxon>
        <taxon>Flavobacteriales</taxon>
        <taxon>Flavobacteriaceae</taxon>
        <taxon>Aequorivita</taxon>
    </lineage>
</organism>
<evidence type="ECO:0000256" key="1">
    <source>
        <dbReference type="SAM" id="Phobius"/>
    </source>
</evidence>
<keyword evidence="1" id="KW-0472">Membrane</keyword>
<feature type="transmembrane region" description="Helical" evidence="1">
    <location>
        <begin position="7"/>
        <end position="25"/>
    </location>
</feature>
<protein>
    <recommendedName>
        <fullName evidence="4">DUF4258 domain-containing protein</fullName>
    </recommendedName>
</protein>
<dbReference type="AlphaFoldDB" id="A0A1A9LHH5"/>
<keyword evidence="3" id="KW-1185">Reference proteome</keyword>
<dbReference type="STRING" id="1385699.A7A78_00045"/>
<keyword evidence="1" id="KW-0812">Transmembrane</keyword>
<dbReference type="OrthoDB" id="1466970at2"/>
<name>A0A1A9LHH5_9FLAO</name>
<accession>A0A1A9LHH5</accession>
<reference evidence="2 3" key="1">
    <citation type="submission" date="2016-05" db="EMBL/GenBank/DDBJ databases">
        <title>Genome sequencing of Vitellibacter soesokkakensis RSSK-12.</title>
        <authorList>
            <person name="Thevarajoo S."/>
            <person name="Selvaratnam C."/>
            <person name="Goh K.M."/>
            <person name="Chan K.-G."/>
            <person name="Chong C.S."/>
        </authorList>
    </citation>
    <scope>NUCLEOTIDE SEQUENCE [LARGE SCALE GENOMIC DNA]</scope>
    <source>
        <strain evidence="2 3">RSSK-12</strain>
    </source>
</reference>
<evidence type="ECO:0000313" key="2">
    <source>
        <dbReference type="EMBL" id="OAD92346.1"/>
    </source>
</evidence>
<comment type="caution">
    <text evidence="2">The sequence shown here is derived from an EMBL/GenBank/DDBJ whole genome shotgun (WGS) entry which is preliminary data.</text>
</comment>
<proteinExistence type="predicted"/>
<dbReference type="RefSeq" id="WP_068760032.1">
    <property type="nucleotide sequence ID" value="NZ_LXIE01000001.1"/>
</dbReference>